<name>A0A4C1UQC0_EUMVA</name>
<evidence type="ECO:0000313" key="2">
    <source>
        <dbReference type="EMBL" id="GBP28529.1"/>
    </source>
</evidence>
<reference evidence="2 3" key="1">
    <citation type="journal article" date="2019" name="Commun. Biol.">
        <title>The bagworm genome reveals a unique fibroin gene that provides high tensile strength.</title>
        <authorList>
            <person name="Kono N."/>
            <person name="Nakamura H."/>
            <person name="Ohtoshi R."/>
            <person name="Tomita M."/>
            <person name="Numata K."/>
            <person name="Arakawa K."/>
        </authorList>
    </citation>
    <scope>NUCLEOTIDE SEQUENCE [LARGE SCALE GENOMIC DNA]</scope>
</reference>
<evidence type="ECO:0000256" key="1">
    <source>
        <dbReference type="SAM" id="MobiDB-lite"/>
    </source>
</evidence>
<gene>
    <name evidence="2" type="ORF">EVAR_22993_1</name>
</gene>
<dbReference type="Proteomes" id="UP000299102">
    <property type="component" value="Unassembled WGS sequence"/>
</dbReference>
<evidence type="ECO:0000313" key="3">
    <source>
        <dbReference type="Proteomes" id="UP000299102"/>
    </source>
</evidence>
<protein>
    <submittedName>
        <fullName evidence="2">Uncharacterized protein</fullName>
    </submittedName>
</protein>
<organism evidence="2 3">
    <name type="scientific">Eumeta variegata</name>
    <name type="common">Bagworm moth</name>
    <name type="synonym">Eumeta japonica</name>
    <dbReference type="NCBI Taxonomy" id="151549"/>
    <lineage>
        <taxon>Eukaryota</taxon>
        <taxon>Metazoa</taxon>
        <taxon>Ecdysozoa</taxon>
        <taxon>Arthropoda</taxon>
        <taxon>Hexapoda</taxon>
        <taxon>Insecta</taxon>
        <taxon>Pterygota</taxon>
        <taxon>Neoptera</taxon>
        <taxon>Endopterygota</taxon>
        <taxon>Lepidoptera</taxon>
        <taxon>Glossata</taxon>
        <taxon>Ditrysia</taxon>
        <taxon>Tineoidea</taxon>
        <taxon>Psychidae</taxon>
        <taxon>Oiketicinae</taxon>
        <taxon>Eumeta</taxon>
    </lineage>
</organism>
<comment type="caution">
    <text evidence="2">The sequence shown here is derived from an EMBL/GenBank/DDBJ whole genome shotgun (WGS) entry which is preliminary data.</text>
</comment>
<dbReference type="EMBL" id="BGZK01000208">
    <property type="protein sequence ID" value="GBP28529.1"/>
    <property type="molecule type" value="Genomic_DNA"/>
</dbReference>
<feature type="region of interest" description="Disordered" evidence="1">
    <location>
        <begin position="61"/>
        <end position="89"/>
    </location>
</feature>
<accession>A0A4C1UQC0</accession>
<dbReference type="AlphaFoldDB" id="A0A4C1UQC0"/>
<sequence length="89" mass="9878">MIHRAHVEALDRTLEIIETVIKSWVGLRLCLLGTLKTLPNYKSDHFSIGVSTAQAVAHRYRGERQPACPRPPPVAAINHRAGGTREDGR</sequence>
<proteinExistence type="predicted"/>
<keyword evidence="3" id="KW-1185">Reference proteome</keyword>